<feature type="compositionally biased region" description="Basic and acidic residues" evidence="1">
    <location>
        <begin position="11"/>
        <end position="26"/>
    </location>
</feature>
<feature type="region of interest" description="Disordered" evidence="1">
    <location>
        <begin position="1"/>
        <end position="77"/>
    </location>
</feature>
<name>A0A7J8DIA5_ROUAE</name>
<evidence type="ECO:0000313" key="3">
    <source>
        <dbReference type="Proteomes" id="UP000593571"/>
    </source>
</evidence>
<dbReference type="Proteomes" id="UP000593571">
    <property type="component" value="Unassembled WGS sequence"/>
</dbReference>
<organism evidence="2 3">
    <name type="scientific">Rousettus aegyptiacus</name>
    <name type="common">Egyptian fruit bat</name>
    <name type="synonym">Pteropus aegyptiacus</name>
    <dbReference type="NCBI Taxonomy" id="9407"/>
    <lineage>
        <taxon>Eukaryota</taxon>
        <taxon>Metazoa</taxon>
        <taxon>Chordata</taxon>
        <taxon>Craniata</taxon>
        <taxon>Vertebrata</taxon>
        <taxon>Euteleostomi</taxon>
        <taxon>Mammalia</taxon>
        <taxon>Eutheria</taxon>
        <taxon>Laurasiatheria</taxon>
        <taxon>Chiroptera</taxon>
        <taxon>Yinpterochiroptera</taxon>
        <taxon>Pteropodoidea</taxon>
        <taxon>Pteropodidae</taxon>
        <taxon>Rousettinae</taxon>
        <taxon>Rousettus</taxon>
    </lineage>
</organism>
<sequence length="132" mass="13712">MRPSVSQGPIRRTEATRSAGEREFKARGFAKQGINSEATRGSRRPARACKETEGRTGGEGRAVGGTRGPTGLPAGLRGRRGVRATVIPSGAVTAAHPACPLLVPCSPAQCFLLTELGQSSTASMEPARVTLE</sequence>
<reference evidence="2 3" key="1">
    <citation type="journal article" date="2020" name="Nature">
        <title>Six reference-quality genomes reveal evolution of bat adaptations.</title>
        <authorList>
            <person name="Jebb D."/>
            <person name="Huang Z."/>
            <person name="Pippel M."/>
            <person name="Hughes G.M."/>
            <person name="Lavrichenko K."/>
            <person name="Devanna P."/>
            <person name="Winkler S."/>
            <person name="Jermiin L.S."/>
            <person name="Skirmuntt E.C."/>
            <person name="Katzourakis A."/>
            <person name="Burkitt-Gray L."/>
            <person name="Ray D.A."/>
            <person name="Sullivan K.A.M."/>
            <person name="Roscito J.G."/>
            <person name="Kirilenko B.M."/>
            <person name="Davalos L.M."/>
            <person name="Corthals A.P."/>
            <person name="Power M.L."/>
            <person name="Jones G."/>
            <person name="Ransome R.D."/>
            <person name="Dechmann D.K.N."/>
            <person name="Locatelli A.G."/>
            <person name="Puechmaille S.J."/>
            <person name="Fedrigo O."/>
            <person name="Jarvis E.D."/>
            <person name="Hiller M."/>
            <person name="Vernes S.C."/>
            <person name="Myers E.W."/>
            <person name="Teeling E.C."/>
        </authorList>
    </citation>
    <scope>NUCLEOTIDE SEQUENCE [LARGE SCALE GENOMIC DNA]</scope>
    <source>
        <strain evidence="2">MRouAeg1</strain>
        <tissue evidence="2">Muscle</tissue>
    </source>
</reference>
<dbReference type="EMBL" id="JACASE010000012">
    <property type="protein sequence ID" value="KAF6422918.1"/>
    <property type="molecule type" value="Genomic_DNA"/>
</dbReference>
<accession>A0A7J8DIA5</accession>
<evidence type="ECO:0000256" key="1">
    <source>
        <dbReference type="SAM" id="MobiDB-lite"/>
    </source>
</evidence>
<gene>
    <name evidence="2" type="ORF">HJG63_008704</name>
</gene>
<comment type="caution">
    <text evidence="2">The sequence shown here is derived from an EMBL/GenBank/DDBJ whole genome shotgun (WGS) entry which is preliminary data.</text>
</comment>
<evidence type="ECO:0000313" key="2">
    <source>
        <dbReference type="EMBL" id="KAF6422918.1"/>
    </source>
</evidence>
<proteinExistence type="predicted"/>
<keyword evidence="3" id="KW-1185">Reference proteome</keyword>
<feature type="compositionally biased region" description="Gly residues" evidence="1">
    <location>
        <begin position="59"/>
        <end position="68"/>
    </location>
</feature>
<dbReference type="AlphaFoldDB" id="A0A7J8DIA5"/>
<protein>
    <submittedName>
        <fullName evidence="2">Uncharacterized protein</fullName>
    </submittedName>
</protein>
<feature type="compositionally biased region" description="Basic and acidic residues" evidence="1">
    <location>
        <begin position="48"/>
        <end position="58"/>
    </location>
</feature>